<proteinExistence type="predicted"/>
<name>A0A6J5E2P1_9BURK</name>
<keyword evidence="2" id="KW-1185">Reference proteome</keyword>
<sequence length="92" mass="10402">MSSEHITLATIASVSDLQAYRMKRVLCRQVPSVAARASHLHIEIGTDDEIRFDWQIESYDADRFLDVMLLAIVGIREARSESRPLVRSGDSQ</sequence>
<evidence type="ECO:0000313" key="2">
    <source>
        <dbReference type="Proteomes" id="UP000494329"/>
    </source>
</evidence>
<evidence type="ECO:0000313" key="1">
    <source>
        <dbReference type="EMBL" id="CAB3759355.1"/>
    </source>
</evidence>
<dbReference type="RefSeq" id="WP_175111837.1">
    <property type="nucleotide sequence ID" value="NZ_CADIKF010000023.1"/>
</dbReference>
<accession>A0A6J5E2P1</accession>
<reference evidence="1 2" key="1">
    <citation type="submission" date="2020-04" db="EMBL/GenBank/DDBJ databases">
        <authorList>
            <person name="De Canck E."/>
        </authorList>
    </citation>
    <scope>NUCLEOTIDE SEQUENCE [LARGE SCALE GENOMIC DNA]</scope>
    <source>
        <strain evidence="1 2">LMG 29739</strain>
    </source>
</reference>
<organism evidence="1 2">
    <name type="scientific">Paraburkholderia solisilvae</name>
    <dbReference type="NCBI Taxonomy" id="624376"/>
    <lineage>
        <taxon>Bacteria</taxon>
        <taxon>Pseudomonadati</taxon>
        <taxon>Pseudomonadota</taxon>
        <taxon>Betaproteobacteria</taxon>
        <taxon>Burkholderiales</taxon>
        <taxon>Burkholderiaceae</taxon>
        <taxon>Paraburkholderia</taxon>
    </lineage>
</organism>
<dbReference type="Proteomes" id="UP000494329">
    <property type="component" value="Unassembled WGS sequence"/>
</dbReference>
<protein>
    <submittedName>
        <fullName evidence="1">Uncharacterized protein</fullName>
    </submittedName>
</protein>
<dbReference type="AlphaFoldDB" id="A0A6J5E2P1"/>
<gene>
    <name evidence="1" type="ORF">LMG29739_03132</name>
</gene>
<dbReference type="EMBL" id="CADIKF010000023">
    <property type="protein sequence ID" value="CAB3759355.1"/>
    <property type="molecule type" value="Genomic_DNA"/>
</dbReference>